<reference evidence="1 2" key="2">
    <citation type="submission" date="2018-11" db="EMBL/GenBank/DDBJ databases">
        <authorList>
            <consortium name="Pathogen Informatics"/>
        </authorList>
    </citation>
    <scope>NUCLEOTIDE SEQUENCE [LARGE SCALE GENOMIC DNA]</scope>
</reference>
<accession>A0A0N4TMU5</accession>
<name>A0A0N4TMU5_BRUPA</name>
<dbReference type="EMBL" id="UZAD01013164">
    <property type="protein sequence ID" value="VDN90930.1"/>
    <property type="molecule type" value="Genomic_DNA"/>
</dbReference>
<dbReference type="Proteomes" id="UP000278627">
    <property type="component" value="Unassembled WGS sequence"/>
</dbReference>
<evidence type="ECO:0000313" key="1">
    <source>
        <dbReference type="EMBL" id="VDN90930.1"/>
    </source>
</evidence>
<reference evidence="3" key="1">
    <citation type="submission" date="2017-02" db="UniProtKB">
        <authorList>
            <consortium name="WormBaseParasite"/>
        </authorList>
    </citation>
    <scope>IDENTIFICATION</scope>
</reference>
<gene>
    <name evidence="1" type="ORF">BPAG_LOCUS9744</name>
</gene>
<dbReference type="AlphaFoldDB" id="A0A0N4TMU5"/>
<dbReference type="WBParaSite" id="BPAG_0000978201-mRNA-1">
    <property type="protein sequence ID" value="BPAG_0000978201-mRNA-1"/>
    <property type="gene ID" value="BPAG_0000978201"/>
</dbReference>
<proteinExistence type="predicted"/>
<protein>
    <submittedName>
        <fullName evidence="1 3">Uncharacterized protein</fullName>
    </submittedName>
</protein>
<evidence type="ECO:0000313" key="2">
    <source>
        <dbReference type="Proteomes" id="UP000278627"/>
    </source>
</evidence>
<sequence>MVRADGVGAGAANKHVVPRVSVRLAATGQHRCRHQPVLSLLTARSFRTLH</sequence>
<organism evidence="3">
    <name type="scientific">Brugia pahangi</name>
    <name type="common">Filarial nematode worm</name>
    <dbReference type="NCBI Taxonomy" id="6280"/>
    <lineage>
        <taxon>Eukaryota</taxon>
        <taxon>Metazoa</taxon>
        <taxon>Ecdysozoa</taxon>
        <taxon>Nematoda</taxon>
        <taxon>Chromadorea</taxon>
        <taxon>Rhabditida</taxon>
        <taxon>Spirurina</taxon>
        <taxon>Spiruromorpha</taxon>
        <taxon>Filarioidea</taxon>
        <taxon>Onchocercidae</taxon>
        <taxon>Brugia</taxon>
    </lineage>
</organism>
<keyword evidence="2" id="KW-1185">Reference proteome</keyword>
<evidence type="ECO:0000313" key="3">
    <source>
        <dbReference type="WBParaSite" id="BPAG_0000978201-mRNA-1"/>
    </source>
</evidence>